<comment type="caution">
    <text evidence="1">The sequence shown here is derived from an EMBL/GenBank/DDBJ whole genome shotgun (WGS) entry which is preliminary data.</text>
</comment>
<sequence>ELEEKYQLLLFYNTQITKICMIHTGMITGIDYNDLDERMGVDLFLKINIHAFTAYFDKYFYTKYKVKPKNQIEFLTGWNENMKKIINPLYQQEIKKLRGELAKKAISQNYIS</sequence>
<dbReference type="EMBL" id="LAZR01049134">
    <property type="protein sequence ID" value="KKK90360.1"/>
    <property type="molecule type" value="Genomic_DNA"/>
</dbReference>
<protein>
    <submittedName>
        <fullName evidence="1">Uncharacterized protein</fullName>
    </submittedName>
</protein>
<gene>
    <name evidence="1" type="ORF">LCGC14_2723730</name>
</gene>
<accession>A0A0F8ZWT4</accession>
<proteinExistence type="predicted"/>
<feature type="non-terminal residue" evidence="1">
    <location>
        <position position="1"/>
    </location>
</feature>
<reference evidence="1" key="1">
    <citation type="journal article" date="2015" name="Nature">
        <title>Complex archaea that bridge the gap between prokaryotes and eukaryotes.</title>
        <authorList>
            <person name="Spang A."/>
            <person name="Saw J.H."/>
            <person name="Jorgensen S.L."/>
            <person name="Zaremba-Niedzwiedzka K."/>
            <person name="Martijn J."/>
            <person name="Lind A.E."/>
            <person name="van Eijk R."/>
            <person name="Schleper C."/>
            <person name="Guy L."/>
            <person name="Ettema T.J."/>
        </authorList>
    </citation>
    <scope>NUCLEOTIDE SEQUENCE</scope>
</reference>
<name>A0A0F8ZWT4_9ZZZZ</name>
<dbReference type="AlphaFoldDB" id="A0A0F8ZWT4"/>
<organism evidence="1">
    <name type="scientific">marine sediment metagenome</name>
    <dbReference type="NCBI Taxonomy" id="412755"/>
    <lineage>
        <taxon>unclassified sequences</taxon>
        <taxon>metagenomes</taxon>
        <taxon>ecological metagenomes</taxon>
    </lineage>
</organism>
<evidence type="ECO:0000313" key="1">
    <source>
        <dbReference type="EMBL" id="KKK90360.1"/>
    </source>
</evidence>